<evidence type="ECO:0000313" key="4">
    <source>
        <dbReference type="Proteomes" id="UP001240236"/>
    </source>
</evidence>
<dbReference type="InterPro" id="IPR000160">
    <property type="entry name" value="GGDEF_dom"/>
</dbReference>
<dbReference type="CDD" id="cd00130">
    <property type="entry name" value="PAS"/>
    <property type="match status" value="1"/>
</dbReference>
<dbReference type="PROSITE" id="PS50887">
    <property type="entry name" value="GGDEF"/>
    <property type="match status" value="1"/>
</dbReference>
<evidence type="ECO:0000313" key="3">
    <source>
        <dbReference type="EMBL" id="MDQ0371475.1"/>
    </source>
</evidence>
<dbReference type="NCBIfam" id="TIGR00229">
    <property type="entry name" value="sensory_box"/>
    <property type="match status" value="1"/>
</dbReference>
<evidence type="ECO:0000259" key="1">
    <source>
        <dbReference type="PROSITE" id="PS50112"/>
    </source>
</evidence>
<dbReference type="Pfam" id="PF00990">
    <property type="entry name" value="GGDEF"/>
    <property type="match status" value="1"/>
</dbReference>
<dbReference type="InterPro" id="IPR052155">
    <property type="entry name" value="Biofilm_reg_signaling"/>
</dbReference>
<protein>
    <submittedName>
        <fullName evidence="3">Diguanylate cyclase (GGDEF)-like protein/PAS domain S-box-containing protein</fullName>
    </submittedName>
</protein>
<dbReference type="InterPro" id="IPR035965">
    <property type="entry name" value="PAS-like_dom_sf"/>
</dbReference>
<dbReference type="InterPro" id="IPR000014">
    <property type="entry name" value="PAS"/>
</dbReference>
<keyword evidence="4" id="KW-1185">Reference proteome</keyword>
<dbReference type="PANTHER" id="PTHR44757">
    <property type="entry name" value="DIGUANYLATE CYCLASE DGCP"/>
    <property type="match status" value="1"/>
</dbReference>
<dbReference type="InterPro" id="IPR029787">
    <property type="entry name" value="Nucleotide_cyclase"/>
</dbReference>
<dbReference type="SUPFAM" id="SSF55781">
    <property type="entry name" value="GAF domain-like"/>
    <property type="match status" value="1"/>
</dbReference>
<reference evidence="3 4" key="1">
    <citation type="submission" date="2023-07" db="EMBL/GenBank/DDBJ databases">
        <title>Sequencing the genomes of 1000 actinobacteria strains.</title>
        <authorList>
            <person name="Klenk H.-P."/>
        </authorList>
    </citation>
    <scope>NUCLEOTIDE SEQUENCE [LARGE SCALE GENOMIC DNA]</scope>
    <source>
        <strain evidence="3 4">DSM 44709</strain>
    </source>
</reference>
<dbReference type="SMART" id="SM00267">
    <property type="entry name" value="GGDEF"/>
    <property type="match status" value="1"/>
</dbReference>
<dbReference type="NCBIfam" id="TIGR00254">
    <property type="entry name" value="GGDEF"/>
    <property type="match status" value="1"/>
</dbReference>
<feature type="domain" description="PAS" evidence="1">
    <location>
        <begin position="191"/>
        <end position="235"/>
    </location>
</feature>
<organism evidence="3 4">
    <name type="scientific">Catenuloplanes indicus</name>
    <dbReference type="NCBI Taxonomy" id="137267"/>
    <lineage>
        <taxon>Bacteria</taxon>
        <taxon>Bacillati</taxon>
        <taxon>Actinomycetota</taxon>
        <taxon>Actinomycetes</taxon>
        <taxon>Micromonosporales</taxon>
        <taxon>Micromonosporaceae</taxon>
        <taxon>Catenuloplanes</taxon>
    </lineage>
</organism>
<dbReference type="Gene3D" id="3.30.450.40">
    <property type="match status" value="1"/>
</dbReference>
<dbReference type="InterPro" id="IPR029016">
    <property type="entry name" value="GAF-like_dom_sf"/>
</dbReference>
<dbReference type="InterPro" id="IPR043128">
    <property type="entry name" value="Rev_trsase/Diguanyl_cyclase"/>
</dbReference>
<accession>A0AAE4B1I6</accession>
<dbReference type="SUPFAM" id="SSF55073">
    <property type="entry name" value="Nucleotide cyclase"/>
    <property type="match status" value="1"/>
</dbReference>
<name>A0AAE4B1I6_9ACTN</name>
<dbReference type="Proteomes" id="UP001240236">
    <property type="component" value="Unassembled WGS sequence"/>
</dbReference>
<dbReference type="SUPFAM" id="SSF55785">
    <property type="entry name" value="PYP-like sensor domain (PAS domain)"/>
    <property type="match status" value="1"/>
</dbReference>
<dbReference type="PROSITE" id="PS50112">
    <property type="entry name" value="PAS"/>
    <property type="match status" value="1"/>
</dbReference>
<dbReference type="Gene3D" id="3.30.70.270">
    <property type="match status" value="1"/>
</dbReference>
<evidence type="ECO:0000259" key="2">
    <source>
        <dbReference type="PROSITE" id="PS50887"/>
    </source>
</evidence>
<comment type="caution">
    <text evidence="3">The sequence shown here is derived from an EMBL/GenBank/DDBJ whole genome shotgun (WGS) entry which is preliminary data.</text>
</comment>
<dbReference type="AlphaFoldDB" id="A0AAE4B1I6"/>
<dbReference type="InterPro" id="IPR003018">
    <property type="entry name" value="GAF"/>
</dbReference>
<dbReference type="Gene3D" id="3.30.450.20">
    <property type="entry name" value="PAS domain"/>
    <property type="match status" value="1"/>
</dbReference>
<dbReference type="EMBL" id="JAUSUZ010000001">
    <property type="protein sequence ID" value="MDQ0371475.1"/>
    <property type="molecule type" value="Genomic_DNA"/>
</dbReference>
<dbReference type="CDD" id="cd01949">
    <property type="entry name" value="GGDEF"/>
    <property type="match status" value="1"/>
</dbReference>
<proteinExistence type="predicted"/>
<dbReference type="PANTHER" id="PTHR44757:SF2">
    <property type="entry name" value="BIOFILM ARCHITECTURE MAINTENANCE PROTEIN MBAA"/>
    <property type="match status" value="1"/>
</dbReference>
<dbReference type="Pfam" id="PF13426">
    <property type="entry name" value="PAS_9"/>
    <property type="match status" value="1"/>
</dbReference>
<dbReference type="Pfam" id="PF01590">
    <property type="entry name" value="GAF"/>
    <property type="match status" value="1"/>
</dbReference>
<feature type="domain" description="GGDEF" evidence="2">
    <location>
        <begin position="349"/>
        <end position="488"/>
    </location>
</feature>
<dbReference type="RefSeq" id="WP_307248278.1">
    <property type="nucleotide sequence ID" value="NZ_JAUSUZ010000001.1"/>
</dbReference>
<gene>
    <name evidence="3" type="ORF">J2S42_008144</name>
</gene>
<sequence>MVAATMNDATRLKALVGIARAANSALADPARLAAVIVHAATLIADSATVWTQSSTHRMLTRIGATHRDPAAEQVLRAAPGSMTIGAYDGFVTAVSISGVGAVLDPAEIRTNLDALDPAVVAGLTARGIGAAAVQPLRAEGHPTGILVVTRDAGGNAFTEDELAYLQAVAEMAATSFSTVDLLNGSAVAFEEMRAQAEIVNQVSDVIVSWDGDGRIVTWNTAAEGVYLYSLADAVGCDAHALLDTRFLDEDGEPLTFEDVIPHIRETGVWNGELRQRRADGEEVEIKCSLTGLPEQSGSSFAAIMVNHDVTEQRRKERLALNDALTGLPNRRFLTHHLAQTLKRWRPGTPPMGVFFLDLDGFKKVNDTMGHDAGDEVLRVTAGRLTEVLRGGDVVARLGGDEFVVICHAVGDRESARSVAQRMIDNCAVPIPVGGDEPARVVPSIGIAMVDDDGAPADGQEYEADEVLKLADGAMYEAKRNKGTGPVFA</sequence>